<dbReference type="EMBL" id="KE525347">
    <property type="protein sequence ID" value="KFB50226.1"/>
    <property type="molecule type" value="Genomic_DNA"/>
</dbReference>
<evidence type="ECO:0000256" key="12">
    <source>
        <dbReference type="ARBA" id="ARBA00023242"/>
    </source>
</evidence>
<accession>A0A084WJ32</accession>
<evidence type="ECO:0000313" key="17">
    <source>
        <dbReference type="EnsemblMetazoa" id="ASIC018297-PA"/>
    </source>
</evidence>
<dbReference type="InterPro" id="IPR013083">
    <property type="entry name" value="Znf_RING/FYVE/PHD"/>
</dbReference>
<dbReference type="InterPro" id="IPR011011">
    <property type="entry name" value="Znf_FYVE_PHD"/>
</dbReference>
<keyword evidence="9" id="KW-0067">ATP-binding</keyword>
<feature type="region of interest" description="Disordered" evidence="14">
    <location>
        <begin position="842"/>
        <end position="958"/>
    </location>
</feature>
<comment type="similarity">
    <text evidence="2">Belongs to the SNF2/RAD54 helicase family.</text>
</comment>
<comment type="subcellular location">
    <subcellularLocation>
        <location evidence="1">Nucleus</location>
    </subcellularLocation>
</comment>
<keyword evidence="18" id="KW-1185">Reference proteome</keyword>
<evidence type="ECO:0000256" key="5">
    <source>
        <dbReference type="ARBA" id="ARBA00022763"/>
    </source>
</evidence>
<evidence type="ECO:0000256" key="11">
    <source>
        <dbReference type="ARBA" id="ARBA00023204"/>
    </source>
</evidence>
<feature type="region of interest" description="Disordered" evidence="14">
    <location>
        <begin position="618"/>
        <end position="674"/>
    </location>
</feature>
<dbReference type="InterPro" id="IPR052131">
    <property type="entry name" value="ATRX_domain-containing"/>
</dbReference>
<feature type="region of interest" description="Disordered" evidence="14">
    <location>
        <begin position="988"/>
        <end position="1071"/>
    </location>
</feature>
<keyword evidence="3" id="KW-0479">Metal-binding</keyword>
<dbReference type="GO" id="GO:0006281">
    <property type="term" value="P:DNA repair"/>
    <property type="evidence" value="ECO:0007669"/>
    <property type="project" value="UniProtKB-KW"/>
</dbReference>
<evidence type="ECO:0000256" key="9">
    <source>
        <dbReference type="ARBA" id="ARBA00022840"/>
    </source>
</evidence>
<dbReference type="GO" id="GO:0005721">
    <property type="term" value="C:pericentric heterochromatin"/>
    <property type="evidence" value="ECO:0007669"/>
    <property type="project" value="TreeGrafter"/>
</dbReference>
<dbReference type="Pfam" id="PF17981">
    <property type="entry name" value="ADD_ATRX"/>
    <property type="match status" value="1"/>
</dbReference>
<feature type="compositionally biased region" description="Basic and acidic residues" evidence="14">
    <location>
        <begin position="896"/>
        <end position="927"/>
    </location>
</feature>
<feature type="compositionally biased region" description="Polar residues" evidence="14">
    <location>
        <begin position="713"/>
        <end position="726"/>
    </location>
</feature>
<name>A0A084WJ32_ANOSI</name>
<dbReference type="VEuPathDB" id="VectorBase:ASIC018297"/>
<evidence type="ECO:0000313" key="18">
    <source>
        <dbReference type="Proteomes" id="UP000030765"/>
    </source>
</evidence>
<dbReference type="GO" id="GO:0003678">
    <property type="term" value="F:DNA helicase activity"/>
    <property type="evidence" value="ECO:0007669"/>
    <property type="project" value="UniProtKB-EC"/>
</dbReference>
<dbReference type="OrthoDB" id="6286493at2759"/>
<sequence>MTEECYDEDGFRLSFESDTDPAEKRYFMRLYPNVSKIAESKVHCTACQTHIGTAPVSETIIRMHPVLRVTHCRSCHAFYNSGEFDKGEDGSELYCRWCGQGGEVYCCSKCPYVFCKSCILKNLSKNCVQDIARNENWDCFGCAPKIMWHLRAQHWALMNFIEKQKKDIQALHHLPAIAINNLLKQDLTTCCPNKGSRSKGANQSGLEKPSSSPSSMSISSPKPSGSGSKPQKKLKQKQSRTPDEEHQSPAPPPQKKTKTGDNEVVCTPDIMSMFTQMEEARAPVAASQTANSSVFAVGSVYNMPSNNINAPSGPGPASVDMQPNTPVATSSSAAKPRAILHNSMGRSVTVRLASADAASSQQANSVPDPKSQFVRLSPTASGRQLGAPNVYHTINGFRVDLHTAAQQGTYRLPNGKLIQVRRQASDTPASTVGVTRLVPDLSTNYAASETVAPLLQQQQPVSHTVQLPPNRTNMVPPSQMPQANMLPVLHMLRGLVAGPHADSPLGTARKDFEEKLLGTVEACNHIIVKIHTLTQSNSFKSIRNLRDLKELFIHLSYLLTYGKGRLISLHDRCVEDVKKMGFTKPSDFVMMGENVSNRNPEDSEDEDNDDCEIIEQNTTVIQVDSDDETSAGGGKTTLPAKKALGASRRSDPPREANNLPTKMHPTAAKKPVEKAATVEKTISYAFGNINVSWQLDSSSSMDNQQAAEKEAPSNISNAESTKSSAPGQVPNDATPDGTGKENESANVTVEMHKENEESVGANTSFNPDDVVELIEMDETESMGEATEALENDGTSNDPTLNEKQSADADIATSLETDSLSPAKNLAELVEISAKDVSELLNIDHQSQIDGDSSMGDATVEASNPMEESSSVSDKNCTEVSVNGSPKETATNATTEEENKSTNENRSETDRTDDKEEQSVVAVEKEPTESMDVIDSVEENKAGPKQHDGLEGMEVSASNEETVLKATSEIEESRPTIKESNPICLEKETTSAVLSAEEEESVSVPEKSASTSTVNDDATEPKDKVISVEENESESKQNEEMEMEASDDKTLPNTDSEGKTKIQLSMPRMKIV</sequence>
<feature type="region of interest" description="Disordered" evidence="14">
    <location>
        <begin position="700"/>
        <end position="807"/>
    </location>
</feature>
<keyword evidence="12" id="KW-0539">Nucleus</keyword>
<feature type="compositionally biased region" description="Basic and acidic residues" evidence="14">
    <location>
        <begin position="1018"/>
        <end position="1038"/>
    </location>
</feature>
<dbReference type="GO" id="GO:0031297">
    <property type="term" value="P:replication fork processing"/>
    <property type="evidence" value="ECO:0007669"/>
    <property type="project" value="TreeGrafter"/>
</dbReference>
<dbReference type="GO" id="GO:0005634">
    <property type="term" value="C:nucleus"/>
    <property type="evidence" value="ECO:0007669"/>
    <property type="project" value="UniProtKB-SubCell"/>
</dbReference>
<keyword evidence="5" id="KW-0227">DNA damage</keyword>
<keyword evidence="6" id="KW-0863">Zinc-finger</keyword>
<dbReference type="PANTHER" id="PTHR46357">
    <property type="entry name" value="TRANSCRIPTIONAL REGULATOR ATRX"/>
    <property type="match status" value="1"/>
</dbReference>
<feature type="domain" description="PHD-type" evidence="15">
    <location>
        <begin position="32"/>
        <end position="170"/>
    </location>
</feature>
<evidence type="ECO:0000256" key="10">
    <source>
        <dbReference type="ARBA" id="ARBA00023125"/>
    </source>
</evidence>
<feature type="compositionally biased region" description="Acidic residues" evidence="14">
    <location>
        <begin position="769"/>
        <end position="781"/>
    </location>
</feature>
<dbReference type="InterPro" id="IPR041430">
    <property type="entry name" value="ADD_ATRX"/>
</dbReference>
<feature type="compositionally biased region" description="Polar residues" evidence="14">
    <location>
        <begin position="792"/>
        <end position="803"/>
    </location>
</feature>
<keyword evidence="7" id="KW-0378">Hydrolase</keyword>
<evidence type="ECO:0000259" key="15">
    <source>
        <dbReference type="PROSITE" id="PS51533"/>
    </source>
</evidence>
<dbReference type="GO" id="GO:0008270">
    <property type="term" value="F:zinc ion binding"/>
    <property type="evidence" value="ECO:0007669"/>
    <property type="project" value="UniProtKB-KW"/>
</dbReference>
<dbReference type="EnsemblMetazoa" id="ASIC018297-RA">
    <property type="protein sequence ID" value="ASIC018297-PA"/>
    <property type="gene ID" value="ASIC018297"/>
</dbReference>
<dbReference type="VEuPathDB" id="VectorBase:ASIS019236"/>
<keyword evidence="4" id="KW-0547">Nucleotide-binding</keyword>
<reference evidence="17" key="2">
    <citation type="submission" date="2020-05" db="UniProtKB">
        <authorList>
            <consortium name="EnsemblMetazoa"/>
        </authorList>
    </citation>
    <scope>IDENTIFICATION</scope>
</reference>
<dbReference type="GO" id="GO:0031490">
    <property type="term" value="F:chromatin DNA binding"/>
    <property type="evidence" value="ECO:0007669"/>
    <property type="project" value="TreeGrafter"/>
</dbReference>
<dbReference type="GO" id="GO:0010468">
    <property type="term" value="P:regulation of gene expression"/>
    <property type="evidence" value="ECO:0007669"/>
    <property type="project" value="UniProtKB-ARBA"/>
</dbReference>
<dbReference type="Proteomes" id="UP000030765">
    <property type="component" value="Unassembled WGS sequence"/>
</dbReference>
<feature type="compositionally biased region" description="Polar residues" evidence="14">
    <location>
        <begin position="865"/>
        <end position="885"/>
    </location>
</feature>
<keyword evidence="11" id="KW-0234">DNA repair</keyword>
<keyword evidence="10" id="KW-0238">DNA-binding</keyword>
<dbReference type="AlphaFoldDB" id="A0A084WJ32"/>
<dbReference type="PANTHER" id="PTHR46357:SF1">
    <property type="entry name" value="TRANSCRIPTIONAL REGULATOR ATRX"/>
    <property type="match status" value="1"/>
</dbReference>
<evidence type="ECO:0000256" key="4">
    <source>
        <dbReference type="ARBA" id="ARBA00022741"/>
    </source>
</evidence>
<dbReference type="GO" id="GO:0005524">
    <property type="term" value="F:ATP binding"/>
    <property type="evidence" value="ECO:0007669"/>
    <property type="project" value="UniProtKB-KW"/>
</dbReference>
<dbReference type="STRING" id="74873.A0A084WJ32"/>
<evidence type="ECO:0000313" key="16">
    <source>
        <dbReference type="EMBL" id="KFB50226.1"/>
    </source>
</evidence>
<proteinExistence type="inferred from homology"/>
<evidence type="ECO:0000256" key="6">
    <source>
        <dbReference type="ARBA" id="ARBA00022771"/>
    </source>
</evidence>
<evidence type="ECO:0000256" key="7">
    <source>
        <dbReference type="ARBA" id="ARBA00022801"/>
    </source>
</evidence>
<feature type="compositionally biased region" description="Low complexity" evidence="14">
    <location>
        <begin position="203"/>
        <end position="229"/>
    </location>
</feature>
<dbReference type="InterPro" id="IPR025766">
    <property type="entry name" value="ADD"/>
</dbReference>
<feature type="compositionally biased region" description="Basic and acidic residues" evidence="14">
    <location>
        <begin position="1045"/>
        <end position="1059"/>
    </location>
</feature>
<reference evidence="16 18" key="1">
    <citation type="journal article" date="2014" name="BMC Genomics">
        <title>Genome sequence of Anopheles sinensis provides insight into genetics basis of mosquito competence for malaria parasites.</title>
        <authorList>
            <person name="Zhou D."/>
            <person name="Zhang D."/>
            <person name="Ding G."/>
            <person name="Shi L."/>
            <person name="Hou Q."/>
            <person name="Ye Y."/>
            <person name="Xu Y."/>
            <person name="Zhou H."/>
            <person name="Xiong C."/>
            <person name="Li S."/>
            <person name="Yu J."/>
            <person name="Hong S."/>
            <person name="Yu X."/>
            <person name="Zou P."/>
            <person name="Chen C."/>
            <person name="Chang X."/>
            <person name="Wang W."/>
            <person name="Lv Y."/>
            <person name="Sun Y."/>
            <person name="Ma L."/>
            <person name="Shen B."/>
            <person name="Zhu C."/>
        </authorList>
    </citation>
    <scope>NUCLEOTIDE SEQUENCE [LARGE SCALE GENOMIC DNA]</scope>
</reference>
<dbReference type="GO" id="GO:0006338">
    <property type="term" value="P:chromatin remodeling"/>
    <property type="evidence" value="ECO:0007669"/>
    <property type="project" value="TreeGrafter"/>
</dbReference>
<evidence type="ECO:0000256" key="13">
    <source>
        <dbReference type="ARBA" id="ARBA00047995"/>
    </source>
</evidence>
<dbReference type="Gene3D" id="3.30.40.10">
    <property type="entry name" value="Zinc/RING finger domain, C3HC4 (zinc finger)"/>
    <property type="match status" value="1"/>
</dbReference>
<feature type="region of interest" description="Disordered" evidence="14">
    <location>
        <begin position="194"/>
        <end position="262"/>
    </location>
</feature>
<dbReference type="SUPFAM" id="SSF57903">
    <property type="entry name" value="FYVE/PHD zinc finger"/>
    <property type="match status" value="1"/>
</dbReference>
<evidence type="ECO:0000256" key="3">
    <source>
        <dbReference type="ARBA" id="ARBA00022723"/>
    </source>
</evidence>
<dbReference type="PROSITE" id="PS51533">
    <property type="entry name" value="ADD"/>
    <property type="match status" value="1"/>
</dbReference>
<comment type="catalytic activity">
    <reaction evidence="13">
        <text>ATP + H2O = ADP + phosphate + H(+)</text>
        <dbReference type="Rhea" id="RHEA:13065"/>
        <dbReference type="ChEBI" id="CHEBI:15377"/>
        <dbReference type="ChEBI" id="CHEBI:15378"/>
        <dbReference type="ChEBI" id="CHEBI:30616"/>
        <dbReference type="ChEBI" id="CHEBI:43474"/>
        <dbReference type="ChEBI" id="CHEBI:456216"/>
        <dbReference type="EC" id="3.6.4.12"/>
    </reaction>
</comment>
<dbReference type="EMBL" id="ATLV01023969">
    <property type="status" value="NOT_ANNOTATED_CDS"/>
    <property type="molecule type" value="Genomic_DNA"/>
</dbReference>
<feature type="compositionally biased region" description="Basic and acidic residues" evidence="14">
    <location>
        <begin position="937"/>
        <end position="949"/>
    </location>
</feature>
<evidence type="ECO:0000256" key="1">
    <source>
        <dbReference type="ARBA" id="ARBA00004123"/>
    </source>
</evidence>
<dbReference type="CDD" id="cd11726">
    <property type="entry name" value="ADDz_ATRX"/>
    <property type="match status" value="1"/>
</dbReference>
<gene>
    <name evidence="16" type="ORF">ZHAS_00018297</name>
</gene>
<keyword evidence="8" id="KW-0862">Zinc</keyword>
<dbReference type="GO" id="GO:0016787">
    <property type="term" value="F:hydrolase activity"/>
    <property type="evidence" value="ECO:0007669"/>
    <property type="project" value="UniProtKB-KW"/>
</dbReference>
<protein>
    <submittedName>
        <fullName evidence="16">AGAP011746-PA-like protein</fullName>
    </submittedName>
</protein>
<evidence type="ECO:0000256" key="2">
    <source>
        <dbReference type="ARBA" id="ARBA00007025"/>
    </source>
</evidence>
<evidence type="ECO:0000256" key="14">
    <source>
        <dbReference type="SAM" id="MobiDB-lite"/>
    </source>
</evidence>
<organism evidence="16">
    <name type="scientific">Anopheles sinensis</name>
    <name type="common">Mosquito</name>
    <dbReference type="NCBI Taxonomy" id="74873"/>
    <lineage>
        <taxon>Eukaryota</taxon>
        <taxon>Metazoa</taxon>
        <taxon>Ecdysozoa</taxon>
        <taxon>Arthropoda</taxon>
        <taxon>Hexapoda</taxon>
        <taxon>Insecta</taxon>
        <taxon>Pterygota</taxon>
        <taxon>Neoptera</taxon>
        <taxon>Endopterygota</taxon>
        <taxon>Diptera</taxon>
        <taxon>Nematocera</taxon>
        <taxon>Culicoidea</taxon>
        <taxon>Culicidae</taxon>
        <taxon>Anophelinae</taxon>
        <taxon>Anopheles</taxon>
    </lineage>
</organism>
<evidence type="ECO:0000256" key="8">
    <source>
        <dbReference type="ARBA" id="ARBA00022833"/>
    </source>
</evidence>